<protein>
    <submittedName>
        <fullName evidence="1">Uncharacterized protein</fullName>
    </submittedName>
</protein>
<keyword evidence="2" id="KW-1185">Reference proteome</keyword>
<comment type="caution">
    <text evidence="1">The sequence shown here is derived from an EMBL/GenBank/DDBJ whole genome shotgun (WGS) entry which is preliminary data.</text>
</comment>
<dbReference type="EMBL" id="JACGCI010000006">
    <property type="protein sequence ID" value="KAF6763370.1"/>
    <property type="molecule type" value="Genomic_DNA"/>
</dbReference>
<proteinExistence type="predicted"/>
<accession>A0A8H6MCF9</accession>
<dbReference type="OrthoDB" id="3038120at2759"/>
<evidence type="ECO:0000313" key="2">
    <source>
        <dbReference type="Proteomes" id="UP000521943"/>
    </source>
</evidence>
<organism evidence="1 2">
    <name type="scientific">Ephemerocybe angulata</name>
    <dbReference type="NCBI Taxonomy" id="980116"/>
    <lineage>
        <taxon>Eukaryota</taxon>
        <taxon>Fungi</taxon>
        <taxon>Dikarya</taxon>
        <taxon>Basidiomycota</taxon>
        <taxon>Agaricomycotina</taxon>
        <taxon>Agaricomycetes</taxon>
        <taxon>Agaricomycetidae</taxon>
        <taxon>Agaricales</taxon>
        <taxon>Agaricineae</taxon>
        <taxon>Psathyrellaceae</taxon>
        <taxon>Ephemerocybe</taxon>
    </lineage>
</organism>
<dbReference type="Proteomes" id="UP000521943">
    <property type="component" value="Unassembled WGS sequence"/>
</dbReference>
<sequence>MSSTPLLLSRSRRQTVVQSDRLRRLTESALSPSNPEPKRYVVYSGYTPPSIPRVYRVPELLETILELSDWSSVMTISRTDRFGRRVAQFVIRNRIRDLVLPYVDHDQDKARAFIEMMDRLGAGITGSLVRRLFALNSDWMDAAIGAGYYRFFTCHDINILVPQGKFDLALEWMGSIGYDTVKESIASDPYSAAVKRFVRLAKSPSPIGDSTFRLASISECRAGIMHAVVASPVTGQANLVTSSRVYSFYPNTLNTPYVLRTDWPRIRLPRRASPPYVAIPSNANWKRCGYICPAAQRNTVGDKGVASFAYDPSRDVPTSRFEGTDYLLAEQVVIWRFSHNFRVRQNTRLALVDTHLTHAAPRP</sequence>
<name>A0A8H6MCF9_9AGAR</name>
<evidence type="ECO:0000313" key="1">
    <source>
        <dbReference type="EMBL" id="KAF6763370.1"/>
    </source>
</evidence>
<gene>
    <name evidence="1" type="ORF">DFP72DRAFT_1060533</name>
</gene>
<reference evidence="1 2" key="1">
    <citation type="submission" date="2020-07" db="EMBL/GenBank/DDBJ databases">
        <title>Comparative genomics of pyrophilous fungi reveals a link between fire events and developmental genes.</title>
        <authorList>
            <consortium name="DOE Joint Genome Institute"/>
            <person name="Steindorff A.S."/>
            <person name="Carver A."/>
            <person name="Calhoun S."/>
            <person name="Stillman K."/>
            <person name="Liu H."/>
            <person name="Lipzen A."/>
            <person name="Pangilinan J."/>
            <person name="Labutti K."/>
            <person name="Bruns T.D."/>
            <person name="Grigoriev I.V."/>
        </authorList>
    </citation>
    <scope>NUCLEOTIDE SEQUENCE [LARGE SCALE GENOMIC DNA]</scope>
    <source>
        <strain evidence="1 2">CBS 144469</strain>
    </source>
</reference>
<dbReference type="AlphaFoldDB" id="A0A8H6MCF9"/>